<organism evidence="1 3">
    <name type="scientific">Bambusicola thoracicus</name>
    <name type="common">Chinese bamboo-partridge</name>
    <name type="synonym">Perdix thoracica</name>
    <dbReference type="NCBI Taxonomy" id="9083"/>
    <lineage>
        <taxon>Eukaryota</taxon>
        <taxon>Metazoa</taxon>
        <taxon>Chordata</taxon>
        <taxon>Craniata</taxon>
        <taxon>Vertebrata</taxon>
        <taxon>Euteleostomi</taxon>
        <taxon>Archelosauria</taxon>
        <taxon>Archosauria</taxon>
        <taxon>Dinosauria</taxon>
        <taxon>Saurischia</taxon>
        <taxon>Theropoda</taxon>
        <taxon>Coelurosauria</taxon>
        <taxon>Aves</taxon>
        <taxon>Neognathae</taxon>
        <taxon>Galloanserae</taxon>
        <taxon>Galliformes</taxon>
        <taxon>Phasianidae</taxon>
        <taxon>Perdicinae</taxon>
        <taxon>Bambusicola</taxon>
    </lineage>
</organism>
<proteinExistence type="predicted"/>
<dbReference type="EMBL" id="PPHD01094546">
    <property type="protein sequence ID" value="POI19785.1"/>
    <property type="molecule type" value="Genomic_DNA"/>
</dbReference>
<protein>
    <submittedName>
        <fullName evidence="1">Uncharacterized protein</fullName>
    </submittedName>
</protein>
<comment type="caution">
    <text evidence="1">The sequence shown here is derived from an EMBL/GenBank/DDBJ whole genome shotgun (WGS) entry which is preliminary data.</text>
</comment>
<keyword evidence="3" id="KW-1185">Reference proteome</keyword>
<evidence type="ECO:0000313" key="3">
    <source>
        <dbReference type="Proteomes" id="UP000237246"/>
    </source>
</evidence>
<feature type="non-terminal residue" evidence="1">
    <location>
        <position position="55"/>
    </location>
</feature>
<gene>
    <name evidence="1" type="ORF">CIB84_016467</name>
    <name evidence="2" type="ORF">CIB84_016470</name>
</gene>
<accession>A0A2P4S6N5</accession>
<dbReference type="Proteomes" id="UP000237246">
    <property type="component" value="Unassembled WGS sequence"/>
</dbReference>
<evidence type="ECO:0000313" key="1">
    <source>
        <dbReference type="EMBL" id="POI19785.1"/>
    </source>
</evidence>
<dbReference type="EMBL" id="PPHD01094531">
    <property type="protein sequence ID" value="POI19788.1"/>
    <property type="molecule type" value="Genomic_DNA"/>
</dbReference>
<reference evidence="1 3" key="1">
    <citation type="submission" date="2018-01" db="EMBL/GenBank/DDBJ databases">
        <title>Comparison of the Chinese Bamboo Partridge and Red Junglefowl genome sequences highlights the importance of demography in genome evolution.</title>
        <authorList>
            <person name="Tiley G.P."/>
            <person name="Kimball R.T."/>
            <person name="Braun E.L."/>
            <person name="Burleigh J.G."/>
        </authorList>
    </citation>
    <scope>NUCLEOTIDE SEQUENCE [LARGE SCALE GENOMIC DNA]</scope>
    <source>
        <strain evidence="1">RTK389</strain>
        <tissue evidence="1">Blood</tissue>
    </source>
</reference>
<sequence>MGWGGLGWDRDCCVACQLPCPFSGPCRLQFNLCLPAAIVPGCRRAADGHSTSVSG</sequence>
<evidence type="ECO:0000313" key="2">
    <source>
        <dbReference type="EMBL" id="POI19788.1"/>
    </source>
</evidence>
<name>A0A2P4S6N5_BAMTH</name>
<dbReference type="AlphaFoldDB" id="A0A2P4S6N5"/>